<comment type="caution">
    <text evidence="1">The sequence shown here is derived from an EMBL/GenBank/DDBJ whole genome shotgun (WGS) entry which is preliminary data.</text>
</comment>
<organism evidence="1 2">
    <name type="scientific">Gigaspora margarita</name>
    <dbReference type="NCBI Taxonomy" id="4874"/>
    <lineage>
        <taxon>Eukaryota</taxon>
        <taxon>Fungi</taxon>
        <taxon>Fungi incertae sedis</taxon>
        <taxon>Mucoromycota</taxon>
        <taxon>Glomeromycotina</taxon>
        <taxon>Glomeromycetes</taxon>
        <taxon>Diversisporales</taxon>
        <taxon>Gigasporaceae</taxon>
        <taxon>Gigaspora</taxon>
    </lineage>
</organism>
<accession>A0A8H4ADT6</accession>
<name>A0A8H4ADT6_GIGMA</name>
<sequence>MNKPELKINIRHSLVTKRLQKWIPSTTIERSHIIGIGIKWDKEPDTTNNLEHAYKVWKKKVEKLKTTQKFKNKDQKEPEKYK</sequence>
<dbReference type="EMBL" id="WTPW01000747">
    <property type="protein sequence ID" value="KAF0483843.1"/>
    <property type="molecule type" value="Genomic_DNA"/>
</dbReference>
<reference evidence="1 2" key="1">
    <citation type="journal article" date="2019" name="Environ. Microbiol.">
        <title>At the nexus of three kingdoms: the genome of the mycorrhizal fungus Gigaspora margarita provides insights into plant, endobacterial and fungal interactions.</title>
        <authorList>
            <person name="Venice F."/>
            <person name="Ghignone S."/>
            <person name="Salvioli di Fossalunga A."/>
            <person name="Amselem J."/>
            <person name="Novero M."/>
            <person name="Xianan X."/>
            <person name="Sedzielewska Toro K."/>
            <person name="Morin E."/>
            <person name="Lipzen A."/>
            <person name="Grigoriev I.V."/>
            <person name="Henrissat B."/>
            <person name="Martin F.M."/>
            <person name="Bonfante P."/>
        </authorList>
    </citation>
    <scope>NUCLEOTIDE SEQUENCE [LARGE SCALE GENOMIC DNA]</scope>
    <source>
        <strain evidence="1 2">BEG34</strain>
    </source>
</reference>
<keyword evidence="2" id="KW-1185">Reference proteome</keyword>
<proteinExistence type="predicted"/>
<evidence type="ECO:0000313" key="2">
    <source>
        <dbReference type="Proteomes" id="UP000439903"/>
    </source>
</evidence>
<dbReference type="AlphaFoldDB" id="A0A8H4ADT6"/>
<protein>
    <submittedName>
        <fullName evidence="1">Uncharacterized protein</fullName>
    </submittedName>
</protein>
<evidence type="ECO:0000313" key="1">
    <source>
        <dbReference type="EMBL" id="KAF0483843.1"/>
    </source>
</evidence>
<gene>
    <name evidence="1" type="ORF">F8M41_023209</name>
</gene>
<dbReference type="Proteomes" id="UP000439903">
    <property type="component" value="Unassembled WGS sequence"/>
</dbReference>